<organism evidence="6 7">
    <name type="scientific">Brachybacterium fresconis</name>
    <dbReference type="NCBI Taxonomy" id="173363"/>
    <lineage>
        <taxon>Bacteria</taxon>
        <taxon>Bacillati</taxon>
        <taxon>Actinomycetota</taxon>
        <taxon>Actinomycetes</taxon>
        <taxon>Micrococcales</taxon>
        <taxon>Dermabacteraceae</taxon>
        <taxon>Brachybacterium</taxon>
    </lineage>
</organism>
<reference evidence="6 7" key="1">
    <citation type="submission" date="2021-03" db="EMBL/GenBank/DDBJ databases">
        <title>Sequencing the genomes of 1000 actinobacteria strains.</title>
        <authorList>
            <person name="Klenk H.-P."/>
        </authorList>
    </citation>
    <scope>NUCLEOTIDE SEQUENCE [LARGE SCALE GENOMIC DNA]</scope>
    <source>
        <strain evidence="6 7">DSM 14564</strain>
    </source>
</reference>
<dbReference type="PROSITE" id="PS00356">
    <property type="entry name" value="HTH_LACI_1"/>
    <property type="match status" value="1"/>
</dbReference>
<gene>
    <name evidence="6" type="ORF">JOF44_002101</name>
</gene>
<dbReference type="GO" id="GO:0003677">
    <property type="term" value="F:DNA binding"/>
    <property type="evidence" value="ECO:0007669"/>
    <property type="project" value="UniProtKB-KW"/>
</dbReference>
<dbReference type="SUPFAM" id="SSF53822">
    <property type="entry name" value="Periplasmic binding protein-like I"/>
    <property type="match status" value="1"/>
</dbReference>
<dbReference type="Gene3D" id="3.40.50.2300">
    <property type="match status" value="2"/>
</dbReference>
<dbReference type="RefSeq" id="WP_209890770.1">
    <property type="nucleotide sequence ID" value="NZ_BAAAJV010000018.1"/>
</dbReference>
<keyword evidence="7" id="KW-1185">Reference proteome</keyword>
<proteinExistence type="predicted"/>
<evidence type="ECO:0000259" key="5">
    <source>
        <dbReference type="PROSITE" id="PS50932"/>
    </source>
</evidence>
<feature type="region of interest" description="Disordered" evidence="4">
    <location>
        <begin position="349"/>
        <end position="379"/>
    </location>
</feature>
<feature type="domain" description="HTH lacI-type" evidence="5">
    <location>
        <begin position="13"/>
        <end position="67"/>
    </location>
</feature>
<dbReference type="PROSITE" id="PS50932">
    <property type="entry name" value="HTH_LACI_2"/>
    <property type="match status" value="1"/>
</dbReference>
<dbReference type="InterPro" id="IPR028082">
    <property type="entry name" value="Peripla_BP_I"/>
</dbReference>
<dbReference type="EMBL" id="JAGIOC010000001">
    <property type="protein sequence ID" value="MBP2409198.1"/>
    <property type="molecule type" value="Genomic_DNA"/>
</dbReference>
<evidence type="ECO:0000313" key="6">
    <source>
        <dbReference type="EMBL" id="MBP2409198.1"/>
    </source>
</evidence>
<dbReference type="Proteomes" id="UP000698222">
    <property type="component" value="Unassembled WGS sequence"/>
</dbReference>
<dbReference type="InterPro" id="IPR046335">
    <property type="entry name" value="LacI/GalR-like_sensor"/>
</dbReference>
<evidence type="ECO:0000256" key="4">
    <source>
        <dbReference type="SAM" id="MobiDB-lite"/>
    </source>
</evidence>
<dbReference type="PANTHER" id="PTHR30146:SF109">
    <property type="entry name" value="HTH-TYPE TRANSCRIPTIONAL REGULATOR GALS"/>
    <property type="match status" value="1"/>
</dbReference>
<evidence type="ECO:0000256" key="3">
    <source>
        <dbReference type="ARBA" id="ARBA00023163"/>
    </source>
</evidence>
<dbReference type="Gene3D" id="1.10.260.40">
    <property type="entry name" value="lambda repressor-like DNA-binding domains"/>
    <property type="match status" value="1"/>
</dbReference>
<evidence type="ECO:0000256" key="1">
    <source>
        <dbReference type="ARBA" id="ARBA00023015"/>
    </source>
</evidence>
<dbReference type="SUPFAM" id="SSF47413">
    <property type="entry name" value="lambda repressor-like DNA-binding domains"/>
    <property type="match status" value="1"/>
</dbReference>
<dbReference type="Pfam" id="PF00356">
    <property type="entry name" value="LacI"/>
    <property type="match status" value="1"/>
</dbReference>
<keyword evidence="3" id="KW-0804">Transcription</keyword>
<dbReference type="PANTHER" id="PTHR30146">
    <property type="entry name" value="LACI-RELATED TRANSCRIPTIONAL REPRESSOR"/>
    <property type="match status" value="1"/>
</dbReference>
<dbReference type="Pfam" id="PF13377">
    <property type="entry name" value="Peripla_BP_3"/>
    <property type="match status" value="1"/>
</dbReference>
<dbReference type="InterPro" id="IPR000843">
    <property type="entry name" value="HTH_LacI"/>
</dbReference>
<comment type="caution">
    <text evidence="6">The sequence shown here is derived from an EMBL/GenBank/DDBJ whole genome shotgun (WGS) entry which is preliminary data.</text>
</comment>
<keyword evidence="2 6" id="KW-0238">DNA-binding</keyword>
<dbReference type="CDD" id="cd01392">
    <property type="entry name" value="HTH_LacI"/>
    <property type="match status" value="1"/>
</dbReference>
<sequence length="379" mass="40762">MPLNSATGRQRPPALRDVAELAGVSIKTVSNVVNEYPHVRDSTRERVREAILQVGYRPQAAAQQLRTGASKMITLAVPALTFSYFSDLAQEFIDEAQLRGQTVVLHSTSAGREAERTVLEGFNRLVGDGVIFNPLLIEEAVFARMERTTQPTVFIGEHLPEQLPQGSDYVRIDNVAAAFDATNHLLRSGRRRIAFLGAIATRHGLQPHSSGSLRRDGYVAALTEHGPGPDAAIVQAVDDWHRHDGFAGAQALMARHPEVDGIVCGNDDLAIGVLAQLRRLGRQVPEDIAVIGYDDTPDAPFASPPLSTISPDKHALAATALDLLTERIQGHDGPPRVLDTPYTLVVRESTAPVGVPSPPSAGTASPVFPPAADPEELPR</sequence>
<evidence type="ECO:0000256" key="2">
    <source>
        <dbReference type="ARBA" id="ARBA00023125"/>
    </source>
</evidence>
<keyword evidence="1" id="KW-0805">Transcription regulation</keyword>
<accession>A0ABS4YMQ8</accession>
<dbReference type="SMART" id="SM00354">
    <property type="entry name" value="HTH_LACI"/>
    <property type="match status" value="1"/>
</dbReference>
<evidence type="ECO:0000313" key="7">
    <source>
        <dbReference type="Proteomes" id="UP000698222"/>
    </source>
</evidence>
<dbReference type="CDD" id="cd06267">
    <property type="entry name" value="PBP1_LacI_sugar_binding-like"/>
    <property type="match status" value="1"/>
</dbReference>
<dbReference type="InterPro" id="IPR010982">
    <property type="entry name" value="Lambda_DNA-bd_dom_sf"/>
</dbReference>
<protein>
    <submittedName>
        <fullName evidence="6">DNA-binding LacI/PurR family transcriptional regulator</fullName>
    </submittedName>
</protein>
<name>A0ABS4YMQ8_9MICO</name>